<evidence type="ECO:0000256" key="1">
    <source>
        <dbReference type="ARBA" id="ARBA00006700"/>
    </source>
</evidence>
<dbReference type="EMBL" id="MHLU01000123">
    <property type="protein sequence ID" value="OGZ17746.1"/>
    <property type="molecule type" value="Genomic_DNA"/>
</dbReference>
<dbReference type="InterPro" id="IPR012678">
    <property type="entry name" value="Ribosomal_uL23/eL15/eS24_sf"/>
</dbReference>
<keyword evidence="4" id="KW-0699">rRNA-binding</keyword>
<dbReference type="PANTHER" id="PTHR11620">
    <property type="entry name" value="60S RIBOSOMAL PROTEIN L23A"/>
    <property type="match status" value="1"/>
</dbReference>
<dbReference type="SUPFAM" id="SSF54189">
    <property type="entry name" value="Ribosomal proteins S24e, L23 and L15e"/>
    <property type="match status" value="1"/>
</dbReference>
<comment type="function">
    <text evidence="4">One of the early assembly proteins it binds 23S rRNA. One of the proteins that surrounds the polypeptide exit tunnel on the outside of the ribosome. Forms the main docking site for trigger factor binding to the ribosome.</text>
</comment>
<proteinExistence type="inferred from homology"/>
<comment type="caution">
    <text evidence="6">The sequence shown here is derived from an EMBL/GenBank/DDBJ whole genome shotgun (WGS) entry which is preliminary data.</text>
</comment>
<dbReference type="AlphaFoldDB" id="A0A1G2DW33"/>
<comment type="similarity">
    <text evidence="1 4">Belongs to the universal ribosomal protein uL23 family.</text>
</comment>
<organism evidence="6 7">
    <name type="scientific">Candidatus Lloydbacteria bacterium RIFOXYC12_FULL_46_25</name>
    <dbReference type="NCBI Taxonomy" id="1798670"/>
    <lineage>
        <taxon>Bacteria</taxon>
        <taxon>Candidatus Lloydiibacteriota</taxon>
    </lineage>
</organism>
<dbReference type="GO" id="GO:0019843">
    <property type="term" value="F:rRNA binding"/>
    <property type="evidence" value="ECO:0007669"/>
    <property type="project" value="UniProtKB-UniRule"/>
</dbReference>
<dbReference type="GO" id="GO:0003735">
    <property type="term" value="F:structural constituent of ribosome"/>
    <property type="evidence" value="ECO:0007669"/>
    <property type="project" value="InterPro"/>
</dbReference>
<evidence type="ECO:0000313" key="6">
    <source>
        <dbReference type="EMBL" id="OGZ17746.1"/>
    </source>
</evidence>
<name>A0A1G2DW33_9BACT</name>
<feature type="region of interest" description="Disordered" evidence="5">
    <location>
        <begin position="65"/>
        <end position="84"/>
    </location>
</feature>
<evidence type="ECO:0000313" key="7">
    <source>
        <dbReference type="Proteomes" id="UP000178106"/>
    </source>
</evidence>
<gene>
    <name evidence="4" type="primary">rplW</name>
    <name evidence="6" type="ORF">A2494_01245</name>
</gene>
<evidence type="ECO:0000256" key="5">
    <source>
        <dbReference type="SAM" id="MobiDB-lite"/>
    </source>
</evidence>
<keyword evidence="3 4" id="KW-0687">Ribonucleoprotein</keyword>
<keyword evidence="2 4" id="KW-0689">Ribosomal protein</keyword>
<sequence>MKTGGLDLGQVLLRPHVTEKATDLSEKNVYAFEVNMRANKVHVRQAIEKLYKVSPVKIAMMTTKAKTMKNPRTNRTQSKRQAGKKALVYLKAGDKIEVI</sequence>
<evidence type="ECO:0000256" key="4">
    <source>
        <dbReference type="HAMAP-Rule" id="MF_01369"/>
    </source>
</evidence>
<dbReference type="InterPro" id="IPR012677">
    <property type="entry name" value="Nucleotide-bd_a/b_plait_sf"/>
</dbReference>
<dbReference type="Pfam" id="PF00276">
    <property type="entry name" value="Ribosomal_L23"/>
    <property type="match status" value="1"/>
</dbReference>
<dbReference type="Proteomes" id="UP000178106">
    <property type="component" value="Unassembled WGS sequence"/>
</dbReference>
<keyword evidence="4" id="KW-0694">RNA-binding</keyword>
<dbReference type="Gene3D" id="3.30.70.330">
    <property type="match status" value="1"/>
</dbReference>
<accession>A0A1G2DW33</accession>
<comment type="subunit">
    <text evidence="4">Part of the 50S ribosomal subunit. Contacts protein L29, and trigger factor when it is bound to the ribosome.</text>
</comment>
<dbReference type="HAMAP" id="MF_01369_B">
    <property type="entry name" value="Ribosomal_uL23_B"/>
    <property type="match status" value="1"/>
</dbReference>
<dbReference type="InterPro" id="IPR013025">
    <property type="entry name" value="Ribosomal_uL23-like"/>
</dbReference>
<dbReference type="NCBIfam" id="NF004363">
    <property type="entry name" value="PRK05738.2-4"/>
    <property type="match status" value="1"/>
</dbReference>
<dbReference type="GO" id="GO:1990904">
    <property type="term" value="C:ribonucleoprotein complex"/>
    <property type="evidence" value="ECO:0007669"/>
    <property type="project" value="UniProtKB-KW"/>
</dbReference>
<reference evidence="6 7" key="1">
    <citation type="journal article" date="2016" name="Nat. Commun.">
        <title>Thousands of microbial genomes shed light on interconnected biogeochemical processes in an aquifer system.</title>
        <authorList>
            <person name="Anantharaman K."/>
            <person name="Brown C.T."/>
            <person name="Hug L.A."/>
            <person name="Sharon I."/>
            <person name="Castelle C.J."/>
            <person name="Probst A.J."/>
            <person name="Thomas B.C."/>
            <person name="Singh A."/>
            <person name="Wilkins M.J."/>
            <person name="Karaoz U."/>
            <person name="Brodie E.L."/>
            <person name="Williams K.H."/>
            <person name="Hubbard S.S."/>
            <person name="Banfield J.F."/>
        </authorList>
    </citation>
    <scope>NUCLEOTIDE SEQUENCE [LARGE SCALE GENOMIC DNA]</scope>
</reference>
<evidence type="ECO:0000256" key="3">
    <source>
        <dbReference type="ARBA" id="ARBA00023274"/>
    </source>
</evidence>
<protein>
    <recommendedName>
        <fullName evidence="4">Large ribosomal subunit protein uL23</fullName>
    </recommendedName>
</protein>
<dbReference type="GO" id="GO:0006412">
    <property type="term" value="P:translation"/>
    <property type="evidence" value="ECO:0007669"/>
    <property type="project" value="UniProtKB-UniRule"/>
</dbReference>
<evidence type="ECO:0000256" key="2">
    <source>
        <dbReference type="ARBA" id="ARBA00022980"/>
    </source>
</evidence>
<dbReference type="GO" id="GO:0005840">
    <property type="term" value="C:ribosome"/>
    <property type="evidence" value="ECO:0007669"/>
    <property type="project" value="UniProtKB-KW"/>
</dbReference>